<dbReference type="Proteomes" id="UP001201273">
    <property type="component" value="Unassembled WGS sequence"/>
</dbReference>
<gene>
    <name evidence="2" type="ORF">K6Y31_00430</name>
</gene>
<accession>A0ABS8W2W2</accession>
<reference evidence="2 3" key="1">
    <citation type="journal article" date="2022" name="Environ. Microbiol. Rep.">
        <title>Eco-phylogenetic analyses reveal divergent evolution of vitamin B12 metabolism in the marine bacterial family 'Psychromonadaceae'.</title>
        <authorList>
            <person name="Jin X."/>
            <person name="Yang Y."/>
            <person name="Cao H."/>
            <person name="Gao B."/>
            <person name="Zhao Z."/>
        </authorList>
    </citation>
    <scope>NUCLEOTIDE SEQUENCE [LARGE SCALE GENOMIC DNA]</scope>
    <source>
        <strain evidence="2 3">MKS20</strain>
    </source>
</reference>
<evidence type="ECO:0000259" key="1">
    <source>
        <dbReference type="Pfam" id="PF14302"/>
    </source>
</evidence>
<evidence type="ECO:0000313" key="3">
    <source>
        <dbReference type="Proteomes" id="UP001201273"/>
    </source>
</evidence>
<proteinExistence type="predicted"/>
<comment type="caution">
    <text evidence="2">The sequence shown here is derived from an EMBL/GenBank/DDBJ whole genome shotgun (WGS) entry which is preliminary data.</text>
</comment>
<dbReference type="PROSITE" id="PS51257">
    <property type="entry name" value="PROKAR_LIPOPROTEIN"/>
    <property type="match status" value="1"/>
</dbReference>
<dbReference type="InterPro" id="IPR025485">
    <property type="entry name" value="DUF4377"/>
</dbReference>
<organism evidence="2 3">
    <name type="scientific">Motilimonas cestriensis</name>
    <dbReference type="NCBI Taxonomy" id="2742685"/>
    <lineage>
        <taxon>Bacteria</taxon>
        <taxon>Pseudomonadati</taxon>
        <taxon>Pseudomonadota</taxon>
        <taxon>Gammaproteobacteria</taxon>
        <taxon>Alteromonadales</taxon>
        <taxon>Alteromonadales genera incertae sedis</taxon>
        <taxon>Motilimonas</taxon>
    </lineage>
</organism>
<sequence length="107" mass="12004">MKKYFGLTSALFLAACANHQPLTQETLLYVNAETKECTGVGPMICLQVKTPEAQQWQLFYQDINGFTYEPGFHYQLQVKKEAVNNPAADASSVKYSLIKIISKLPTK</sequence>
<dbReference type="RefSeq" id="WP_233050907.1">
    <property type="nucleotide sequence ID" value="NZ_JAIMJA010000001.1"/>
</dbReference>
<evidence type="ECO:0000313" key="2">
    <source>
        <dbReference type="EMBL" id="MCE2593287.1"/>
    </source>
</evidence>
<keyword evidence="3" id="KW-1185">Reference proteome</keyword>
<feature type="domain" description="DUF4377" evidence="1">
    <location>
        <begin position="29"/>
        <end position="103"/>
    </location>
</feature>
<dbReference type="EMBL" id="JAIMJA010000001">
    <property type="protein sequence ID" value="MCE2593287.1"/>
    <property type="molecule type" value="Genomic_DNA"/>
</dbReference>
<protein>
    <submittedName>
        <fullName evidence="2">DUF4377 domain-containing protein</fullName>
    </submittedName>
</protein>
<dbReference type="Pfam" id="PF14302">
    <property type="entry name" value="DUF4377"/>
    <property type="match status" value="1"/>
</dbReference>
<name>A0ABS8W2W2_9GAMM</name>